<accession>A0ABV9A8N5</accession>
<organism evidence="1 2">
    <name type="scientific">Streptomyces ovatisporus</name>
    <dbReference type="NCBI Taxonomy" id="1128682"/>
    <lineage>
        <taxon>Bacteria</taxon>
        <taxon>Bacillati</taxon>
        <taxon>Actinomycetota</taxon>
        <taxon>Actinomycetes</taxon>
        <taxon>Kitasatosporales</taxon>
        <taxon>Streptomycetaceae</taxon>
        <taxon>Streptomyces</taxon>
    </lineage>
</organism>
<dbReference type="EMBL" id="JBHSFH010000006">
    <property type="protein sequence ID" value="MFC4494928.1"/>
    <property type="molecule type" value="Genomic_DNA"/>
</dbReference>
<gene>
    <name evidence="1" type="ORF">ACFPA8_12360</name>
</gene>
<dbReference type="Proteomes" id="UP001595997">
    <property type="component" value="Unassembled WGS sequence"/>
</dbReference>
<protein>
    <submittedName>
        <fullName evidence="1">Uncharacterized protein</fullName>
    </submittedName>
</protein>
<sequence>MSSFAESLSREDELAWIIADLRDCFGVSEETALRIVTEFRAHQAAEASK</sequence>
<dbReference type="RefSeq" id="WP_386446854.1">
    <property type="nucleotide sequence ID" value="NZ_JBHSFH010000006.1"/>
</dbReference>
<keyword evidence="2" id="KW-1185">Reference proteome</keyword>
<proteinExistence type="predicted"/>
<comment type="caution">
    <text evidence="1">The sequence shown here is derived from an EMBL/GenBank/DDBJ whole genome shotgun (WGS) entry which is preliminary data.</text>
</comment>
<evidence type="ECO:0000313" key="1">
    <source>
        <dbReference type="EMBL" id="MFC4494928.1"/>
    </source>
</evidence>
<name>A0ABV9A8N5_9ACTN</name>
<evidence type="ECO:0000313" key="2">
    <source>
        <dbReference type="Proteomes" id="UP001595997"/>
    </source>
</evidence>
<reference evidence="2" key="1">
    <citation type="journal article" date="2019" name="Int. J. Syst. Evol. Microbiol.">
        <title>The Global Catalogue of Microorganisms (GCM) 10K type strain sequencing project: providing services to taxonomists for standard genome sequencing and annotation.</title>
        <authorList>
            <consortium name="The Broad Institute Genomics Platform"/>
            <consortium name="The Broad Institute Genome Sequencing Center for Infectious Disease"/>
            <person name="Wu L."/>
            <person name="Ma J."/>
        </authorList>
    </citation>
    <scope>NUCLEOTIDE SEQUENCE [LARGE SCALE GENOMIC DNA]</scope>
    <source>
        <strain evidence="2">CGMCC 4.7357</strain>
    </source>
</reference>